<dbReference type="Gene3D" id="3.30.530.70">
    <property type="entry name" value="Uncharacterised protein PF12723, DUF3809"/>
    <property type="match status" value="1"/>
</dbReference>
<dbReference type="EMBL" id="QYUJ01000014">
    <property type="protein sequence ID" value="RJF71025.1"/>
    <property type="molecule type" value="Genomic_DNA"/>
</dbReference>
<dbReference type="AlphaFoldDB" id="A0A418V4S4"/>
<sequence length="157" mass="17133">MILESAQTFTLKHPRGFDEALRFVRSPEVSLARVRFLSDLTNRDGQVGGRLTVKTPGLGDIHLPFASRLQPEQDGASLQALTLPDRNWVAVDGRASVTPTADMTFRFHFTAHVTLPDVPGWGSAAFEKMVSAAAQRTLTRVADALPRDLEAALPTPE</sequence>
<dbReference type="RefSeq" id="WP_119761725.1">
    <property type="nucleotide sequence ID" value="NZ_QYUJ01000014.1"/>
</dbReference>
<comment type="caution">
    <text evidence="1">The sequence shown here is derived from an EMBL/GenBank/DDBJ whole genome shotgun (WGS) entry which is preliminary data.</text>
</comment>
<evidence type="ECO:0000313" key="2">
    <source>
        <dbReference type="Proteomes" id="UP000286287"/>
    </source>
</evidence>
<dbReference type="InterPro" id="IPR024219">
    <property type="entry name" value="DUF3809"/>
</dbReference>
<evidence type="ECO:0000313" key="1">
    <source>
        <dbReference type="EMBL" id="RJF71025.1"/>
    </source>
</evidence>
<name>A0A418V4S4_9DEIO</name>
<dbReference type="Pfam" id="PF12723">
    <property type="entry name" value="DUF3809"/>
    <property type="match status" value="1"/>
</dbReference>
<organism evidence="1 2">
    <name type="scientific">Deinococcus cavernae</name>
    <dbReference type="NCBI Taxonomy" id="2320857"/>
    <lineage>
        <taxon>Bacteria</taxon>
        <taxon>Thermotogati</taxon>
        <taxon>Deinococcota</taxon>
        <taxon>Deinococci</taxon>
        <taxon>Deinococcales</taxon>
        <taxon>Deinococcaceae</taxon>
        <taxon>Deinococcus</taxon>
    </lineage>
</organism>
<reference evidence="1 2" key="1">
    <citation type="submission" date="2018-09" db="EMBL/GenBank/DDBJ databases">
        <authorList>
            <person name="Zhu H."/>
        </authorList>
    </citation>
    <scope>NUCLEOTIDE SEQUENCE [LARGE SCALE GENOMIC DNA]</scope>
    <source>
        <strain evidence="1 2">K2S05-167</strain>
    </source>
</reference>
<accession>A0A418V4S4</accession>
<dbReference type="Proteomes" id="UP000286287">
    <property type="component" value="Unassembled WGS sequence"/>
</dbReference>
<keyword evidence="2" id="KW-1185">Reference proteome</keyword>
<proteinExistence type="predicted"/>
<gene>
    <name evidence="1" type="ORF">D3875_04940</name>
</gene>
<dbReference type="OrthoDB" id="67053at2"/>
<protein>
    <submittedName>
        <fullName evidence="1">DUF3809 domain-containing protein</fullName>
    </submittedName>
</protein>